<dbReference type="Proteomes" id="UP000594778">
    <property type="component" value="Chromosome"/>
</dbReference>
<organism evidence="1 2">
    <name type="scientific">Delftia acidovorans</name>
    <name type="common">Pseudomonas acidovorans</name>
    <name type="synonym">Comamonas acidovorans</name>
    <dbReference type="NCBI Taxonomy" id="80866"/>
    <lineage>
        <taxon>Bacteria</taxon>
        <taxon>Pseudomonadati</taxon>
        <taxon>Pseudomonadota</taxon>
        <taxon>Betaproteobacteria</taxon>
        <taxon>Burkholderiales</taxon>
        <taxon>Comamonadaceae</taxon>
        <taxon>Delftia</taxon>
    </lineage>
</organism>
<dbReference type="AlphaFoldDB" id="A0A7T2S8D1"/>
<evidence type="ECO:0000313" key="1">
    <source>
        <dbReference type="EMBL" id="QPS10791.1"/>
    </source>
</evidence>
<name>A0A7T2S8D1_DELAC</name>
<protein>
    <submittedName>
        <fullName evidence="1">Uncharacterized protein</fullName>
    </submittedName>
</protein>
<accession>A0A7T2S8D1</accession>
<gene>
    <name evidence="1" type="ORF">I6G66_12695</name>
</gene>
<evidence type="ECO:0000313" key="2">
    <source>
        <dbReference type="Proteomes" id="UP000594778"/>
    </source>
</evidence>
<dbReference type="EMBL" id="CP065668">
    <property type="protein sequence ID" value="QPS10791.1"/>
    <property type="molecule type" value="Genomic_DNA"/>
</dbReference>
<sequence length="46" mass="5036">MSAYVCYGCGSFFETEQEEGSDEVACTECGSIDTDSQSDYEDFVNS</sequence>
<proteinExistence type="predicted"/>
<dbReference type="RefSeq" id="WP_197957119.1">
    <property type="nucleotide sequence ID" value="NZ_CP065668.1"/>
</dbReference>
<reference evidence="1 2" key="1">
    <citation type="submission" date="2020-12" db="EMBL/GenBank/DDBJ databases">
        <title>FDA dAtabase for Regulatory Grade micrObial Sequences (FDA-ARGOS): Supporting development and validation of Infectious Disease Dx tests.</title>
        <authorList>
            <person name="Sproer C."/>
            <person name="Gronow S."/>
            <person name="Severitt S."/>
            <person name="Schroder I."/>
            <person name="Tallon L."/>
            <person name="Sadzewicz L."/>
            <person name="Zhao X."/>
            <person name="Boylan J."/>
            <person name="Ott S."/>
            <person name="Bowen H."/>
            <person name="Vavikolanu K."/>
            <person name="Mehta A."/>
            <person name="Aluvathingal J."/>
            <person name="Nadendla S."/>
            <person name="Lowell S."/>
            <person name="Myers T."/>
            <person name="Yan Y."/>
            <person name="Sichtig H."/>
        </authorList>
    </citation>
    <scope>NUCLEOTIDE SEQUENCE [LARGE SCALE GENOMIC DNA]</scope>
    <source>
        <strain evidence="1 2">FDAARGOS_909</strain>
    </source>
</reference>